<dbReference type="RefSeq" id="WP_012663925.1">
    <property type="nucleotide sequence ID" value="NC_012115.1"/>
</dbReference>
<evidence type="ECO:0000313" key="5">
    <source>
        <dbReference type="Proteomes" id="UP000000448"/>
    </source>
</evidence>
<keyword evidence="3" id="KW-1133">Transmembrane helix</keyword>
<dbReference type="HOGENOM" id="CLU_354486_0_0_7"/>
<reference evidence="4 5" key="1">
    <citation type="journal article" date="2009" name="PLoS Genet.">
        <title>Adaptations to submarine hydrothermal environments exemplified by the genome of Nautilia profundicola.</title>
        <authorList>
            <person name="Campbell B.J."/>
            <person name="Smith J.L."/>
            <person name="Hanson T.E."/>
            <person name="Klotz M.G."/>
            <person name="Stein L.Y."/>
            <person name="Lee C.K."/>
            <person name="Wu D."/>
            <person name="Robinson J.M."/>
            <person name="Khouri H.M."/>
            <person name="Eisen J.A."/>
            <person name="Cary S.C."/>
        </authorList>
    </citation>
    <scope>NUCLEOTIDE SEQUENCE [LARGE SCALE GENOMIC DNA]</scope>
    <source>
        <strain evidence="5">ATCC BAA-1463 / DSM 18972 / AmH</strain>
    </source>
</reference>
<dbReference type="Pfam" id="PF13181">
    <property type="entry name" value="TPR_8"/>
    <property type="match status" value="1"/>
</dbReference>
<name>B9L7A9_NAUPA</name>
<feature type="repeat" description="TPR" evidence="1">
    <location>
        <begin position="422"/>
        <end position="455"/>
    </location>
</feature>
<keyword evidence="5" id="KW-1185">Reference proteome</keyword>
<dbReference type="SUPFAM" id="SSF48452">
    <property type="entry name" value="TPR-like"/>
    <property type="match status" value="2"/>
</dbReference>
<evidence type="ECO:0000256" key="1">
    <source>
        <dbReference type="PROSITE-ProRule" id="PRU00339"/>
    </source>
</evidence>
<feature type="transmembrane region" description="Helical" evidence="3">
    <location>
        <begin position="34"/>
        <end position="57"/>
    </location>
</feature>
<evidence type="ECO:0000256" key="2">
    <source>
        <dbReference type="SAM" id="Coils"/>
    </source>
</evidence>
<dbReference type="EMBL" id="CP001279">
    <property type="protein sequence ID" value="ACM92554.1"/>
    <property type="molecule type" value="Genomic_DNA"/>
</dbReference>
<dbReference type="KEGG" id="nam:NAMH_0076"/>
<keyword evidence="2" id="KW-0175">Coiled coil</keyword>
<dbReference type="InterPro" id="IPR019734">
    <property type="entry name" value="TPR_rpt"/>
</dbReference>
<keyword evidence="3" id="KW-0812">Transmembrane</keyword>
<evidence type="ECO:0000313" key="4">
    <source>
        <dbReference type="EMBL" id="ACM92554.1"/>
    </source>
</evidence>
<accession>B9L7A9</accession>
<dbReference type="Gene3D" id="1.25.40.10">
    <property type="entry name" value="Tetratricopeptide repeat domain"/>
    <property type="match status" value="2"/>
</dbReference>
<keyword evidence="3" id="KW-0472">Membrane</keyword>
<proteinExistence type="predicted"/>
<dbReference type="Proteomes" id="UP000000448">
    <property type="component" value="Chromosome"/>
</dbReference>
<feature type="repeat" description="TPR" evidence="1">
    <location>
        <begin position="121"/>
        <end position="154"/>
    </location>
</feature>
<gene>
    <name evidence="4" type="ordered locus">NAMH_0076</name>
</gene>
<evidence type="ECO:0000256" key="3">
    <source>
        <dbReference type="SAM" id="Phobius"/>
    </source>
</evidence>
<protein>
    <submittedName>
        <fullName evidence="4">TPR domain protein</fullName>
    </submittedName>
</protein>
<dbReference type="eggNOG" id="COG0790">
    <property type="taxonomic scope" value="Bacteria"/>
</dbReference>
<keyword evidence="1" id="KW-0802">TPR repeat</keyword>
<dbReference type="SMART" id="SM00028">
    <property type="entry name" value="TPR"/>
    <property type="match status" value="2"/>
</dbReference>
<dbReference type="Pfam" id="PF00515">
    <property type="entry name" value="TPR_1"/>
    <property type="match status" value="1"/>
</dbReference>
<dbReference type="InterPro" id="IPR011990">
    <property type="entry name" value="TPR-like_helical_dom_sf"/>
</dbReference>
<dbReference type="AlphaFoldDB" id="B9L7A9"/>
<dbReference type="PROSITE" id="PS50005">
    <property type="entry name" value="TPR"/>
    <property type="match status" value="2"/>
</dbReference>
<organism evidence="4 5">
    <name type="scientific">Nautilia profundicola (strain ATCC BAA-1463 / DSM 18972 / AmH)</name>
    <dbReference type="NCBI Taxonomy" id="598659"/>
    <lineage>
        <taxon>Bacteria</taxon>
        <taxon>Pseudomonadati</taxon>
        <taxon>Campylobacterota</taxon>
        <taxon>Epsilonproteobacteria</taxon>
        <taxon>Nautiliales</taxon>
        <taxon>Nautiliaceae</taxon>
        <taxon>Nautilia</taxon>
    </lineage>
</organism>
<dbReference type="STRING" id="598659.NAMH_0076"/>
<feature type="coiled-coil region" evidence="2">
    <location>
        <begin position="3"/>
        <end position="30"/>
    </location>
</feature>
<sequence>MAEENKNKENENQEENVIVIEENDNEQEKKKNKFILIIIILLLTAIILLLVLAAVVITKKKKSSANISPEITEITKKLEKKHIIQKDEIKQLIKRATILYNKGEKEKALQILNKLSSYSEALSYYNLGVIKLEEKNYKKALEYFQKAIKNKDNRALSAINATYASLMLKDKKLFNYYRRLAYTFLPEIAKLKSYPYYYAVVMYYMGYEFESIPALKTKNPYKEESNRLLSAIYQYYGDFTKAQTIEENPFYKGLALARIGEYGLAKTYLSISDKNESKFALSLVDLKLSNFTEAAKLLKKFQDNNIYPITVYLKPSLFETKTAQKYFKENFLKHKEDFYDLFFYYAPYKVFNMNQTISYLKKGIAGIPIGSIEESQSYLSKSATYSALNLKISNALKLALNGHIYLANEKFKKLIKHRDTSYILHYDLALTYAQLGDYNNAYIHFLRAYHLNPNDLKSGIYALMSLNKMKKTNDYLVTSIKEDLNENTTLEEALLAITQNNTVKMAAFLEKDEKNTPTWIIARLTSKALLDRDYTYEALKLKSMYPREIIANLLYFYANNKNLPVYKLALNYQSMFFSQKLNMNDFYYGAKIVRDWYFTFAKISGLLNKVRLNLINKAKKESFDLIPILQRVAFANLYTKHFEQAYVIYNDLINNKNITDPHTLYHAAVAAIGANHHANAVALMELAKLKNPIFYEARYGLGLLWQEANNLRAASIQYAKIPDGFTSKYFDFNILQK</sequence>
<dbReference type="OrthoDB" id="5346105at2"/>
<dbReference type="PROSITE" id="PS50293">
    <property type="entry name" value="TPR_REGION"/>
    <property type="match status" value="1"/>
</dbReference>